<dbReference type="Pfam" id="PF05069">
    <property type="entry name" value="Phage_tail_S"/>
    <property type="match status" value="1"/>
</dbReference>
<evidence type="ECO:0000313" key="2">
    <source>
        <dbReference type="Proteomes" id="UP000315434"/>
    </source>
</evidence>
<name>A0A546XQM2_RHIRH</name>
<protein>
    <submittedName>
        <fullName evidence="1">Phage morphogenesis protein</fullName>
    </submittedName>
</protein>
<dbReference type="EMBL" id="SGNY01000001">
    <property type="protein sequence ID" value="TRB03050.1"/>
    <property type="molecule type" value="Genomic_DNA"/>
</dbReference>
<dbReference type="Proteomes" id="UP000315434">
    <property type="component" value="Unassembled WGS sequence"/>
</dbReference>
<reference evidence="1 2" key="1">
    <citation type="journal article" date="2019" name="Appl. Microbiol. Biotechnol.">
        <title>Differential efficiency of wild type rhizogenic strains for rol gene transformation of plants.</title>
        <authorList>
            <person name="Desmet S."/>
            <person name="De Keyser E."/>
            <person name="Van Vaerenbergh J."/>
            <person name="Baeyen S."/>
            <person name="Van Huylenbroeck J."/>
            <person name="Geelen D."/>
            <person name="Dhooghe E."/>
        </authorList>
    </citation>
    <scope>NUCLEOTIDE SEQUENCE [LARGE SCALE GENOMIC DNA]</scope>
    <source>
        <strain evidence="1 2">GBBC3284</strain>
    </source>
</reference>
<dbReference type="OrthoDB" id="2081253at2"/>
<dbReference type="InterPro" id="IPR006522">
    <property type="entry name" value="Phage_virion_morphogenesis"/>
</dbReference>
<accession>A0A546XQM2</accession>
<sequence length="160" mass="17550">MSGISIVLDVSDLETAERKLRPLFDFEASELMSAIGAVGENQTRRRIAEEKTTPDGTPWKPNHAGTPILVATGQHLLSSLVWTASAEEAEWGSTWEYAHVHQDGMTIVPKNADRLAFQIGGQAVFAKEVEIPARPFAGLSEENRRELLDVVTDHFGGLLQ</sequence>
<gene>
    <name evidence="1" type="ORF">EXN68_05240</name>
</gene>
<proteinExistence type="predicted"/>
<dbReference type="AlphaFoldDB" id="A0A546XQM2"/>
<dbReference type="RefSeq" id="WP_142839875.1">
    <property type="nucleotide sequence ID" value="NZ_SGNY01000001.1"/>
</dbReference>
<organism evidence="1 2">
    <name type="scientific">Rhizobium rhizogenes</name>
    <name type="common">Agrobacterium rhizogenes</name>
    <dbReference type="NCBI Taxonomy" id="359"/>
    <lineage>
        <taxon>Bacteria</taxon>
        <taxon>Pseudomonadati</taxon>
        <taxon>Pseudomonadota</taxon>
        <taxon>Alphaproteobacteria</taxon>
        <taxon>Hyphomicrobiales</taxon>
        <taxon>Rhizobiaceae</taxon>
        <taxon>Rhizobium/Agrobacterium group</taxon>
        <taxon>Rhizobium</taxon>
    </lineage>
</organism>
<comment type="caution">
    <text evidence="1">The sequence shown here is derived from an EMBL/GenBank/DDBJ whole genome shotgun (WGS) entry which is preliminary data.</text>
</comment>
<evidence type="ECO:0000313" key="1">
    <source>
        <dbReference type="EMBL" id="TRB03050.1"/>
    </source>
</evidence>